<dbReference type="InterPro" id="IPR029061">
    <property type="entry name" value="THDP-binding"/>
</dbReference>
<sequence length="271" mass="29835">MPDTGTLRSHANNIRVNIIRSLEAAGSGHLGGSLGLADVFSVLYFHTMKHRSQEPDWTERDRLILSIGHVAPVLYATLAEAGYFHEEELLSLRKLGSRLQGHPGRDHGLPGIELSAGSLGQGLGVATGMALGLRQQKNNARVFCILGDGELQEGSVWEAAMSAAHYKLNNLMAIVDRNGVQIDGPTEKVMSLEPLKQKWEAYGWHAVETDGHDMDDLVEAFANPHKQKPTVVLAQTMMGRGVQEIENDYRWHGKAPDAAQARRFIEMLRES</sequence>
<gene>
    <name evidence="5" type="primary">tktB_5</name>
    <name evidence="5" type="ORF">SDC9_61321</name>
</gene>
<dbReference type="PANTHER" id="PTHR47514:SF1">
    <property type="entry name" value="TRANSKETOLASE N-TERMINAL SECTION-RELATED"/>
    <property type="match status" value="1"/>
</dbReference>
<evidence type="ECO:0000256" key="3">
    <source>
        <dbReference type="ARBA" id="ARBA00023052"/>
    </source>
</evidence>
<dbReference type="EC" id="2.2.1.1" evidence="5"/>
<comment type="cofactor">
    <cofactor evidence="1">
        <name>thiamine diphosphate</name>
        <dbReference type="ChEBI" id="CHEBI:58937"/>
    </cofactor>
</comment>
<dbReference type="CDD" id="cd02012">
    <property type="entry name" value="TPP_TK"/>
    <property type="match status" value="1"/>
</dbReference>
<dbReference type="Pfam" id="PF00456">
    <property type="entry name" value="Transketolase_N"/>
    <property type="match status" value="1"/>
</dbReference>
<evidence type="ECO:0000256" key="1">
    <source>
        <dbReference type="ARBA" id="ARBA00001964"/>
    </source>
</evidence>
<evidence type="ECO:0000313" key="5">
    <source>
        <dbReference type="EMBL" id="MPM14957.1"/>
    </source>
</evidence>
<dbReference type="SUPFAM" id="SSF52518">
    <property type="entry name" value="Thiamin diphosphate-binding fold (THDP-binding)"/>
    <property type="match status" value="1"/>
</dbReference>
<dbReference type="AlphaFoldDB" id="A0A644XGC6"/>
<keyword evidence="3" id="KW-0786">Thiamine pyrophosphate</keyword>
<name>A0A644XGC6_9ZZZZ</name>
<evidence type="ECO:0000256" key="2">
    <source>
        <dbReference type="ARBA" id="ARBA00007131"/>
    </source>
</evidence>
<accession>A0A644XGC6</accession>
<evidence type="ECO:0000259" key="4">
    <source>
        <dbReference type="Pfam" id="PF00456"/>
    </source>
</evidence>
<dbReference type="EMBL" id="VSSQ01002363">
    <property type="protein sequence ID" value="MPM14957.1"/>
    <property type="molecule type" value="Genomic_DNA"/>
</dbReference>
<dbReference type="InterPro" id="IPR005474">
    <property type="entry name" value="Transketolase_N"/>
</dbReference>
<dbReference type="Gene3D" id="3.40.50.970">
    <property type="match status" value="1"/>
</dbReference>
<reference evidence="5" key="1">
    <citation type="submission" date="2019-08" db="EMBL/GenBank/DDBJ databases">
        <authorList>
            <person name="Kucharzyk K."/>
            <person name="Murdoch R.W."/>
            <person name="Higgins S."/>
            <person name="Loffler F."/>
        </authorList>
    </citation>
    <scope>NUCLEOTIDE SEQUENCE</scope>
</reference>
<comment type="similarity">
    <text evidence="2">Belongs to the transketolase family.</text>
</comment>
<feature type="domain" description="Transketolase N-terminal" evidence="4">
    <location>
        <begin position="10"/>
        <end position="259"/>
    </location>
</feature>
<comment type="caution">
    <text evidence="5">The sequence shown here is derived from an EMBL/GenBank/DDBJ whole genome shotgun (WGS) entry which is preliminary data.</text>
</comment>
<proteinExistence type="inferred from homology"/>
<organism evidence="5">
    <name type="scientific">bioreactor metagenome</name>
    <dbReference type="NCBI Taxonomy" id="1076179"/>
    <lineage>
        <taxon>unclassified sequences</taxon>
        <taxon>metagenomes</taxon>
        <taxon>ecological metagenomes</taxon>
    </lineage>
</organism>
<protein>
    <submittedName>
        <fullName evidence="5">Transketolase 2</fullName>
        <ecNumber evidence="5">2.2.1.1</ecNumber>
    </submittedName>
</protein>
<dbReference type="GO" id="GO:0004802">
    <property type="term" value="F:transketolase activity"/>
    <property type="evidence" value="ECO:0007669"/>
    <property type="project" value="UniProtKB-EC"/>
</dbReference>
<dbReference type="PANTHER" id="PTHR47514">
    <property type="entry name" value="TRANSKETOLASE N-TERMINAL SECTION-RELATED"/>
    <property type="match status" value="1"/>
</dbReference>
<keyword evidence="5" id="KW-0808">Transferase</keyword>